<protein>
    <recommendedName>
        <fullName evidence="5">Coupling factor for flagellin transcription and translation</fullName>
    </recommendedName>
</protein>
<evidence type="ECO:0000256" key="2">
    <source>
        <dbReference type="SAM" id="Phobius"/>
    </source>
</evidence>
<feature type="compositionally biased region" description="Polar residues" evidence="1">
    <location>
        <begin position="76"/>
        <end position="91"/>
    </location>
</feature>
<accession>A0ABS2NG88</accession>
<keyword evidence="2" id="KW-0812">Transmembrane</keyword>
<organism evidence="3 4">
    <name type="scientific">Rossellomorea pakistanensis</name>
    <dbReference type="NCBI Taxonomy" id="992288"/>
    <lineage>
        <taxon>Bacteria</taxon>
        <taxon>Bacillati</taxon>
        <taxon>Bacillota</taxon>
        <taxon>Bacilli</taxon>
        <taxon>Bacillales</taxon>
        <taxon>Bacillaceae</taxon>
        <taxon>Rossellomorea</taxon>
    </lineage>
</organism>
<feature type="compositionally biased region" description="Basic and acidic residues" evidence="1">
    <location>
        <begin position="92"/>
        <end position="103"/>
    </location>
</feature>
<reference evidence="3 4" key="1">
    <citation type="submission" date="2021-01" db="EMBL/GenBank/DDBJ databases">
        <title>Genomic Encyclopedia of Type Strains, Phase IV (KMG-IV): sequencing the most valuable type-strain genomes for metagenomic binning, comparative biology and taxonomic classification.</title>
        <authorList>
            <person name="Goeker M."/>
        </authorList>
    </citation>
    <scope>NUCLEOTIDE SEQUENCE [LARGE SCALE GENOMIC DNA]</scope>
    <source>
        <strain evidence="3 4">DSM 24834</strain>
    </source>
</reference>
<gene>
    <name evidence="3" type="ORF">JOC86_003411</name>
</gene>
<feature type="region of interest" description="Disordered" evidence="1">
    <location>
        <begin position="75"/>
        <end position="104"/>
    </location>
</feature>
<dbReference type="RefSeq" id="WP_205174032.1">
    <property type="nucleotide sequence ID" value="NZ_JAFBDZ010000003.1"/>
</dbReference>
<evidence type="ECO:0000256" key="1">
    <source>
        <dbReference type="SAM" id="MobiDB-lite"/>
    </source>
</evidence>
<evidence type="ECO:0008006" key="5">
    <source>
        <dbReference type="Google" id="ProtNLM"/>
    </source>
</evidence>
<name>A0ABS2NG88_9BACI</name>
<proteinExistence type="predicted"/>
<dbReference type="EMBL" id="JAFBDZ010000003">
    <property type="protein sequence ID" value="MBM7586859.1"/>
    <property type="molecule type" value="Genomic_DNA"/>
</dbReference>
<feature type="transmembrane region" description="Helical" evidence="2">
    <location>
        <begin position="6"/>
        <end position="26"/>
    </location>
</feature>
<evidence type="ECO:0000313" key="3">
    <source>
        <dbReference type="EMBL" id="MBM7586859.1"/>
    </source>
</evidence>
<keyword evidence="2" id="KW-1133">Transmembrane helix</keyword>
<dbReference type="Proteomes" id="UP001646157">
    <property type="component" value="Unassembled WGS sequence"/>
</dbReference>
<comment type="caution">
    <text evidence="3">The sequence shown here is derived from an EMBL/GenBank/DDBJ whole genome shotgun (WGS) entry which is preliminary data.</text>
</comment>
<sequence>MTTVFFMIISFILNAVALLAIVILYTRQNRLMNVEKQQKKMVKEMEEVISTYLIEMKDENEQFIRRFDKLHRSEANHNTSPLSFPEMTSTIEKSDESKSEFSKESPLTYKKAAAIKAYTNKKEDTPFDDHQPSHELIQKEEEKSEYAQIVLLKKQGYDLNQIAQKLHKGMTEVELIIKFNQNQ</sequence>
<keyword evidence="4" id="KW-1185">Reference proteome</keyword>
<evidence type="ECO:0000313" key="4">
    <source>
        <dbReference type="Proteomes" id="UP001646157"/>
    </source>
</evidence>
<keyword evidence="2" id="KW-0472">Membrane</keyword>